<name>A0A660C8S9_9PSEU</name>
<evidence type="ECO:0000313" key="6">
    <source>
        <dbReference type="EMBL" id="TWH19958.1"/>
    </source>
</evidence>
<keyword evidence="7" id="KW-1185">Reference proteome</keyword>
<feature type="domain" description="FAD-dependent oxidoreductase 2 FAD-binding" evidence="5">
    <location>
        <begin position="11"/>
        <end position="431"/>
    </location>
</feature>
<dbReference type="GO" id="GO:0008202">
    <property type="term" value="P:steroid metabolic process"/>
    <property type="evidence" value="ECO:0007669"/>
    <property type="project" value="UniProtKB-ARBA"/>
</dbReference>
<organism evidence="6 7">
    <name type="scientific">Prauserella rugosa</name>
    <dbReference type="NCBI Taxonomy" id="43354"/>
    <lineage>
        <taxon>Bacteria</taxon>
        <taxon>Bacillati</taxon>
        <taxon>Actinomycetota</taxon>
        <taxon>Actinomycetes</taxon>
        <taxon>Pseudonocardiales</taxon>
        <taxon>Pseudonocardiaceae</taxon>
        <taxon>Prauserella</taxon>
    </lineage>
</organism>
<evidence type="ECO:0000259" key="5">
    <source>
        <dbReference type="Pfam" id="PF00890"/>
    </source>
</evidence>
<evidence type="ECO:0000256" key="3">
    <source>
        <dbReference type="ARBA" id="ARBA00022827"/>
    </source>
</evidence>
<sequence length="463" mass="47678">MTAQPDASGPDLVVAGAGGGLAGALRAAEQGLSVLVVEASEHFRRGNNTSMSTAMFPGAGSRWQAEAGIDDTPETFVADIMAKTGGAAEPRLARTLAEVSAPLVEWLADSAGLPLSLVTDFNYPGHAVPRCHTIPGRHGSGVIDHLARAVTAHPNIELLVPARLSDVRLDDDAGGAVRAVVVTYPDGTEEEIPTRAVLLATNGFGADRTLVAEHLPEIADALYQGSDRSLGDALRIGTSLGAAAGFLDAYQGHGAVGAKSGTLVGWASIIHGGILVDLDGMRFGDETRGYSEYAAALAARRGSTGWIVLDETAYDRCLPFRDFQDNVEAGAFVWGADAAELAEATGLPADALATEIAESAAAARGERSDTHGRTHWERPLSGRLAAIRVVPALFHTQGGLMVDEHAAVVRADDRPIPGLYAAGGAAAGISGHGAAGYLPGNGLLPAFGLAWLAADDVAGRRSQ</sequence>
<dbReference type="GO" id="GO:0033765">
    <property type="term" value="F:steroid dehydrogenase activity, acting on the CH-CH group of donors"/>
    <property type="evidence" value="ECO:0007669"/>
    <property type="project" value="UniProtKB-ARBA"/>
</dbReference>
<dbReference type="SUPFAM" id="SSF56425">
    <property type="entry name" value="Succinate dehydrogenase/fumarate reductase flavoprotein, catalytic domain"/>
    <property type="match status" value="1"/>
</dbReference>
<dbReference type="AlphaFoldDB" id="A0A660C8S9"/>
<dbReference type="InterPro" id="IPR050315">
    <property type="entry name" value="FAD-oxidoreductase_2"/>
</dbReference>
<dbReference type="EMBL" id="VLJV01000001">
    <property type="protein sequence ID" value="TWH19958.1"/>
    <property type="molecule type" value="Genomic_DNA"/>
</dbReference>
<reference evidence="6 7" key="1">
    <citation type="submission" date="2019-07" db="EMBL/GenBank/DDBJ databases">
        <title>R&amp;d 2014.</title>
        <authorList>
            <person name="Klenk H.-P."/>
        </authorList>
    </citation>
    <scope>NUCLEOTIDE SEQUENCE [LARGE SCALE GENOMIC DNA]</scope>
    <source>
        <strain evidence="6 7">DSM 43194</strain>
    </source>
</reference>
<dbReference type="PANTHER" id="PTHR43400:SF10">
    <property type="entry name" value="3-OXOSTEROID 1-DEHYDROGENASE"/>
    <property type="match status" value="1"/>
</dbReference>
<keyword evidence="2" id="KW-0285">Flavoprotein</keyword>
<dbReference type="InterPro" id="IPR003953">
    <property type="entry name" value="FAD-dep_OxRdtase_2_FAD-bd"/>
</dbReference>
<evidence type="ECO:0000256" key="2">
    <source>
        <dbReference type="ARBA" id="ARBA00022630"/>
    </source>
</evidence>
<keyword evidence="4" id="KW-0560">Oxidoreductase</keyword>
<dbReference type="SUPFAM" id="SSF51905">
    <property type="entry name" value="FAD/NAD(P)-binding domain"/>
    <property type="match status" value="1"/>
</dbReference>
<evidence type="ECO:0000313" key="7">
    <source>
        <dbReference type="Proteomes" id="UP000317303"/>
    </source>
</evidence>
<evidence type="ECO:0000256" key="4">
    <source>
        <dbReference type="ARBA" id="ARBA00023002"/>
    </source>
</evidence>
<comment type="cofactor">
    <cofactor evidence="1">
        <name>FAD</name>
        <dbReference type="ChEBI" id="CHEBI:57692"/>
    </cofactor>
</comment>
<dbReference type="Gene3D" id="3.90.700.10">
    <property type="entry name" value="Succinate dehydrogenase/fumarate reductase flavoprotein, catalytic domain"/>
    <property type="match status" value="1"/>
</dbReference>
<keyword evidence="3" id="KW-0274">FAD</keyword>
<dbReference type="Proteomes" id="UP000317303">
    <property type="component" value="Unassembled WGS sequence"/>
</dbReference>
<evidence type="ECO:0000256" key="1">
    <source>
        <dbReference type="ARBA" id="ARBA00001974"/>
    </source>
</evidence>
<dbReference type="Pfam" id="PF00890">
    <property type="entry name" value="FAD_binding_2"/>
    <property type="match status" value="1"/>
</dbReference>
<dbReference type="PANTHER" id="PTHR43400">
    <property type="entry name" value="FUMARATE REDUCTASE"/>
    <property type="match status" value="1"/>
</dbReference>
<dbReference type="Gene3D" id="3.50.50.60">
    <property type="entry name" value="FAD/NAD(P)-binding domain"/>
    <property type="match status" value="1"/>
</dbReference>
<comment type="caution">
    <text evidence="6">The sequence shown here is derived from an EMBL/GenBank/DDBJ whole genome shotgun (WGS) entry which is preliminary data.</text>
</comment>
<accession>A0A660C8S9</accession>
<proteinExistence type="predicted"/>
<dbReference type="RefSeq" id="WP_030530835.1">
    <property type="nucleotide sequence ID" value="NZ_JOIJ01000003.1"/>
</dbReference>
<dbReference type="InterPro" id="IPR027477">
    <property type="entry name" value="Succ_DH/fumarate_Rdtase_cat_sf"/>
</dbReference>
<gene>
    <name evidence="6" type="ORF">JD82_01796</name>
</gene>
<dbReference type="InterPro" id="IPR036188">
    <property type="entry name" value="FAD/NAD-bd_sf"/>
</dbReference>
<protein>
    <submittedName>
        <fullName evidence="6">Fumarate reductase flavoprotein subunit</fullName>
    </submittedName>
</protein>
<dbReference type="OrthoDB" id="9813348at2"/>